<keyword evidence="1" id="KW-1133">Transmembrane helix</keyword>
<protein>
    <submittedName>
        <fullName evidence="2">Uncharacterized protein</fullName>
    </submittedName>
</protein>
<keyword evidence="3" id="KW-1185">Reference proteome</keyword>
<keyword evidence="1" id="KW-0472">Membrane</keyword>
<name>A0ABP2QVT4_STRRT</name>
<accession>A0ABP2QVT4</accession>
<evidence type="ECO:0000256" key="1">
    <source>
        <dbReference type="SAM" id="Phobius"/>
    </source>
</evidence>
<dbReference type="EMBL" id="AJTZ01000006">
    <property type="protein sequence ID" value="EJN93170.1"/>
    <property type="molecule type" value="Genomic_DNA"/>
</dbReference>
<sequence length="43" mass="5049">MVNFIYLFSYADILFKTLFLVGGIANSLLFLFYITVKLIYLYS</sequence>
<proteinExistence type="predicted"/>
<reference evidence="2 3" key="1">
    <citation type="submission" date="2009-12" db="EMBL/GenBank/DDBJ databases">
        <authorList>
            <person name="Lefebure T."/>
            <person name="Cornejo O.E."/>
            <person name="Pavinski Bitar P.D."/>
            <person name="Lang P."/>
            <person name="Stanhope M.J."/>
        </authorList>
    </citation>
    <scope>NUCLEOTIDE SEQUENCE [LARGE SCALE GENOMIC DNA]</scope>
    <source>
        <strain evidence="2 3">FA-1</strain>
    </source>
</reference>
<evidence type="ECO:0000313" key="2">
    <source>
        <dbReference type="EMBL" id="EJN93170.1"/>
    </source>
</evidence>
<evidence type="ECO:0000313" key="3">
    <source>
        <dbReference type="Proteomes" id="UP000007815"/>
    </source>
</evidence>
<gene>
    <name evidence="2" type="ORF">SRA_09783</name>
</gene>
<organism evidence="2 3">
    <name type="scientific">Streptococcus ratti FA-1 = DSM 20564</name>
    <dbReference type="NCBI Taxonomy" id="699248"/>
    <lineage>
        <taxon>Bacteria</taxon>
        <taxon>Bacillati</taxon>
        <taxon>Bacillota</taxon>
        <taxon>Bacilli</taxon>
        <taxon>Lactobacillales</taxon>
        <taxon>Streptococcaceae</taxon>
        <taxon>Streptococcus</taxon>
    </lineage>
</organism>
<keyword evidence="1" id="KW-0812">Transmembrane</keyword>
<dbReference type="Proteomes" id="UP000007815">
    <property type="component" value="Unassembled WGS sequence"/>
</dbReference>
<feature type="transmembrane region" description="Helical" evidence="1">
    <location>
        <begin position="20"/>
        <end position="42"/>
    </location>
</feature>
<comment type="caution">
    <text evidence="2">The sequence shown here is derived from an EMBL/GenBank/DDBJ whole genome shotgun (WGS) entry which is preliminary data.</text>
</comment>